<comment type="subcellular location">
    <subcellularLocation>
        <location evidence="1">Cell membrane</location>
        <topology evidence="1">Multi-pass membrane protein</topology>
    </subcellularLocation>
</comment>
<feature type="transmembrane region" description="Helical" evidence="6">
    <location>
        <begin position="56"/>
        <end position="73"/>
    </location>
</feature>
<organism evidence="7 8">
    <name type="scientific">Candidatus Deianiraea vastatrix</name>
    <dbReference type="NCBI Taxonomy" id="2163644"/>
    <lineage>
        <taxon>Bacteria</taxon>
        <taxon>Pseudomonadati</taxon>
        <taxon>Pseudomonadota</taxon>
        <taxon>Alphaproteobacteria</taxon>
        <taxon>Rickettsiales</taxon>
        <taxon>Candidatus Deianiraeaceae</taxon>
        <taxon>Candidatus Deianiraea</taxon>
    </lineage>
</organism>
<feature type="transmembrane region" description="Helical" evidence="6">
    <location>
        <begin position="21"/>
        <end position="44"/>
    </location>
</feature>
<dbReference type="InterPro" id="IPR009248">
    <property type="entry name" value="SbmA_BacA"/>
</dbReference>
<dbReference type="PANTHER" id="PTHR11384:SF59">
    <property type="entry name" value="LYSOSOMAL COBALAMIN TRANSPORTER ABCD4"/>
    <property type="match status" value="1"/>
</dbReference>
<dbReference type="GO" id="GO:0006635">
    <property type="term" value="P:fatty acid beta-oxidation"/>
    <property type="evidence" value="ECO:0007669"/>
    <property type="project" value="TreeGrafter"/>
</dbReference>
<keyword evidence="2" id="KW-0813">Transport</keyword>
<dbReference type="GO" id="GO:0007031">
    <property type="term" value="P:peroxisome organization"/>
    <property type="evidence" value="ECO:0007669"/>
    <property type="project" value="TreeGrafter"/>
</dbReference>
<keyword evidence="3 6" id="KW-0812">Transmembrane</keyword>
<dbReference type="GO" id="GO:0005524">
    <property type="term" value="F:ATP binding"/>
    <property type="evidence" value="ECO:0007669"/>
    <property type="project" value="UniProtKB-KW"/>
</dbReference>
<dbReference type="Pfam" id="PF05992">
    <property type="entry name" value="SbmA_BacA"/>
    <property type="match status" value="1"/>
</dbReference>
<keyword evidence="4 6" id="KW-1133">Transmembrane helix</keyword>
<evidence type="ECO:0000256" key="3">
    <source>
        <dbReference type="ARBA" id="ARBA00022692"/>
    </source>
</evidence>
<name>A0A5B8XG87_9RICK</name>
<dbReference type="GO" id="GO:1904680">
    <property type="term" value="F:peptide transmembrane transporter activity"/>
    <property type="evidence" value="ECO:0007669"/>
    <property type="project" value="InterPro"/>
</dbReference>
<proteinExistence type="predicted"/>
<evidence type="ECO:0000256" key="2">
    <source>
        <dbReference type="ARBA" id="ARBA00022448"/>
    </source>
</evidence>
<dbReference type="AlphaFoldDB" id="A0A5B8XG87"/>
<dbReference type="Gene3D" id="1.20.1560.10">
    <property type="entry name" value="ABC transporter type 1, transmembrane domain"/>
    <property type="match status" value="1"/>
</dbReference>
<dbReference type="GO" id="GO:0015910">
    <property type="term" value="P:long-chain fatty acid import into peroxisome"/>
    <property type="evidence" value="ECO:0007669"/>
    <property type="project" value="TreeGrafter"/>
</dbReference>
<dbReference type="PANTHER" id="PTHR11384">
    <property type="entry name" value="ATP-BINDING CASSETTE, SUB-FAMILY D MEMBER"/>
    <property type="match status" value="1"/>
</dbReference>
<dbReference type="PROSITE" id="PS51257">
    <property type="entry name" value="PROKAR_LIPOPROTEIN"/>
    <property type="match status" value="1"/>
</dbReference>
<dbReference type="GO" id="GO:0005886">
    <property type="term" value="C:plasma membrane"/>
    <property type="evidence" value="ECO:0007669"/>
    <property type="project" value="UniProtKB-SubCell"/>
</dbReference>
<gene>
    <name evidence="7" type="ORF">Deia_01115</name>
</gene>
<dbReference type="InterPro" id="IPR050835">
    <property type="entry name" value="ABC_transporter_sub-D"/>
</dbReference>
<dbReference type="GO" id="GO:0015833">
    <property type="term" value="P:peptide transport"/>
    <property type="evidence" value="ECO:0007669"/>
    <property type="project" value="InterPro"/>
</dbReference>
<evidence type="ECO:0000256" key="5">
    <source>
        <dbReference type="ARBA" id="ARBA00023136"/>
    </source>
</evidence>
<dbReference type="InterPro" id="IPR036640">
    <property type="entry name" value="ABC1_TM_sf"/>
</dbReference>
<evidence type="ECO:0000256" key="6">
    <source>
        <dbReference type="SAM" id="Phobius"/>
    </source>
</evidence>
<feature type="transmembrane region" description="Helical" evidence="6">
    <location>
        <begin position="124"/>
        <end position="144"/>
    </location>
</feature>
<protein>
    <submittedName>
        <fullName evidence="7">ABC transporter ATP-binding protein</fullName>
    </submittedName>
</protein>
<feature type="transmembrane region" description="Helical" evidence="6">
    <location>
        <begin position="150"/>
        <end position="168"/>
    </location>
</feature>
<accession>A0A5B8XG87</accession>
<dbReference type="OrthoDB" id="9810134at2"/>
<evidence type="ECO:0000313" key="7">
    <source>
        <dbReference type="EMBL" id="QED23896.1"/>
    </source>
</evidence>
<reference evidence="7 8" key="1">
    <citation type="journal article" date="2019" name="ISME J.">
        <title>Deianiraea, an extracellular bacterium associated with the ciliate Paramecium, suggests an alternative scenario for the evolution of Rickettsiales.</title>
        <authorList>
            <person name="Castelli M."/>
            <person name="Sabaneyeva E."/>
            <person name="Lanzoni O."/>
            <person name="Lebedeva N."/>
            <person name="Floriano A.M."/>
            <person name="Gaiarsa S."/>
            <person name="Benken K."/>
            <person name="Modeo L."/>
            <person name="Bandi C."/>
            <person name="Potekhin A."/>
            <person name="Sassera D."/>
            <person name="Petroni G."/>
        </authorList>
    </citation>
    <scope>NUCLEOTIDE SEQUENCE [LARGE SCALE GENOMIC DNA]</scope>
    <source>
        <strain evidence="7">CyL4-1</strain>
    </source>
</reference>
<evidence type="ECO:0000256" key="1">
    <source>
        <dbReference type="ARBA" id="ARBA00004651"/>
    </source>
</evidence>
<dbReference type="EMBL" id="CP029077">
    <property type="protein sequence ID" value="QED23896.1"/>
    <property type="molecule type" value="Genomic_DNA"/>
</dbReference>
<dbReference type="GO" id="GO:0042760">
    <property type="term" value="P:very long-chain fatty acid catabolic process"/>
    <property type="evidence" value="ECO:0007669"/>
    <property type="project" value="TreeGrafter"/>
</dbReference>
<keyword evidence="8" id="KW-1185">Reference proteome</keyword>
<dbReference type="SUPFAM" id="SSF90123">
    <property type="entry name" value="ABC transporter transmembrane region"/>
    <property type="match status" value="1"/>
</dbReference>
<keyword evidence="7" id="KW-0067">ATP-binding</keyword>
<dbReference type="GO" id="GO:0042626">
    <property type="term" value="F:ATPase-coupled transmembrane transporter activity"/>
    <property type="evidence" value="ECO:0007669"/>
    <property type="project" value="TreeGrafter"/>
</dbReference>
<keyword evidence="5 6" id="KW-0472">Membrane</keyword>
<keyword evidence="7" id="KW-0547">Nucleotide-binding</keyword>
<sequence>MTKIFTILKHGMSKNAKIQMTFVIFLSIMAVACLVCMNCVYGWFYDSLVNKNSQKVIANIALYFALMITLGLTEAEMHYRKRMFTSYFRKTIYNYYNIYVLNEEKCKFSCQRMSQDLLQFGTQFINLFALLLHSILLIPSFLYVLITLKIGYLTLAICIIVTILASIISKKIGHPVVKLQYNQESLEGGLRRDLIDQTKLTRNKTLPDISSVLQNYVKMSKKERLLMYFKNTYDKISHAIPYTFLVPRYIAAKITLGQMVQMGTGLSKLLTEISFIVNNIDKIVEFDATVARVKELDEIRQNAIIDFLDNKITD</sequence>
<dbReference type="RefSeq" id="WP_146821372.1">
    <property type="nucleotide sequence ID" value="NZ_CP029077.1"/>
</dbReference>
<dbReference type="GO" id="GO:0005324">
    <property type="term" value="F:long-chain fatty acid transmembrane transporter activity"/>
    <property type="evidence" value="ECO:0007669"/>
    <property type="project" value="TreeGrafter"/>
</dbReference>
<dbReference type="Proteomes" id="UP000321934">
    <property type="component" value="Chromosome"/>
</dbReference>
<evidence type="ECO:0000313" key="8">
    <source>
        <dbReference type="Proteomes" id="UP000321934"/>
    </source>
</evidence>
<evidence type="ECO:0000256" key="4">
    <source>
        <dbReference type="ARBA" id="ARBA00022989"/>
    </source>
</evidence>